<accession>N0E0N7</accession>
<feature type="transmembrane region" description="Helical" evidence="1">
    <location>
        <begin position="234"/>
        <end position="254"/>
    </location>
</feature>
<dbReference type="Proteomes" id="UP000013167">
    <property type="component" value="Unassembled WGS sequence"/>
</dbReference>
<keyword evidence="1" id="KW-0812">Transmembrane</keyword>
<feature type="transmembrane region" description="Helical" evidence="1">
    <location>
        <begin position="260"/>
        <end position="279"/>
    </location>
</feature>
<comment type="caution">
    <text evidence="3">The sequence shown here is derived from an EMBL/GenBank/DDBJ whole genome shotgun (WGS) entry which is preliminary data.</text>
</comment>
<feature type="domain" description="CAAX prenyl protease 2/Lysostaphin resistance protein A-like" evidence="2">
    <location>
        <begin position="147"/>
        <end position="242"/>
    </location>
</feature>
<dbReference type="EMBL" id="CAIZ01000046">
    <property type="protein sequence ID" value="CCH69220.1"/>
    <property type="molecule type" value="Genomic_DNA"/>
</dbReference>
<dbReference type="HOGENOM" id="CLU_078763_0_0_11"/>
<keyword evidence="3" id="KW-0378">Hydrolase</keyword>
<sequence>MTNNDTRTQPDAPATTRFPRWPLWARVLLAPLIMLIAALSPLLPQSPLYFFPDAAKWLNDPANAVGSAPLLLTLAFPTVAALFLVWLAMTRLQGRPLRDAGALWTRASFGLLGVGLALSFAVTFATALPFQSSARGVEDIGSPLWVGVLAAVVRGVFMQGFPEELVMRGWLMQVLRDRPLVAVAVSTVIFGVLHYFSSGGQESAGERVVYLLNPTAFGFCAAAFVLLTRSIWPAVGIHAGMHLAHLAGALMGVAFESPTIWITSAIGYAVAGVVVLVLWHRRGRSTEVVIDR</sequence>
<dbReference type="STRING" id="1193181.BN10_140032"/>
<evidence type="ECO:0000256" key="1">
    <source>
        <dbReference type="SAM" id="Phobius"/>
    </source>
</evidence>
<dbReference type="GO" id="GO:0006508">
    <property type="term" value="P:proteolysis"/>
    <property type="evidence" value="ECO:0007669"/>
    <property type="project" value="UniProtKB-KW"/>
</dbReference>
<dbReference type="PANTHER" id="PTHR39430">
    <property type="entry name" value="MEMBRANE-ASSOCIATED PROTEASE-RELATED"/>
    <property type="match status" value="1"/>
</dbReference>
<feature type="transmembrane region" description="Helical" evidence="1">
    <location>
        <begin position="178"/>
        <end position="196"/>
    </location>
</feature>
<evidence type="ECO:0000313" key="4">
    <source>
        <dbReference type="Proteomes" id="UP000013167"/>
    </source>
</evidence>
<dbReference type="Pfam" id="PF02517">
    <property type="entry name" value="Rce1-like"/>
    <property type="match status" value="1"/>
</dbReference>
<dbReference type="AlphaFoldDB" id="N0E0N7"/>
<gene>
    <name evidence="3" type="ORF">BN10_140032</name>
</gene>
<evidence type="ECO:0000313" key="3">
    <source>
        <dbReference type="EMBL" id="CCH69220.1"/>
    </source>
</evidence>
<keyword evidence="4" id="KW-1185">Reference proteome</keyword>
<reference evidence="3 4" key="1">
    <citation type="journal article" date="2013" name="ISME J.">
        <title>A metabolic model for members of the genus Tetrasphaera involved in enhanced biological phosphorus removal.</title>
        <authorList>
            <person name="Kristiansen R."/>
            <person name="Nguyen H.T.T."/>
            <person name="Saunders A.M."/>
            <person name="Nielsen J.L."/>
            <person name="Wimmer R."/>
            <person name="Le V.Q."/>
            <person name="McIlroy S.J."/>
            <person name="Petrovski S."/>
            <person name="Seviour R.J."/>
            <person name="Calteau A."/>
            <person name="Nielsen K.L."/>
            <person name="Nielsen P.H."/>
        </authorList>
    </citation>
    <scope>NUCLEOTIDE SEQUENCE [LARGE SCALE GENOMIC DNA]</scope>
    <source>
        <strain evidence="3 4">Lp2</strain>
    </source>
</reference>
<dbReference type="GO" id="GO:0080120">
    <property type="term" value="P:CAAX-box protein maturation"/>
    <property type="evidence" value="ECO:0007669"/>
    <property type="project" value="UniProtKB-ARBA"/>
</dbReference>
<dbReference type="InterPro" id="IPR003675">
    <property type="entry name" value="Rce1/LyrA-like_dom"/>
</dbReference>
<keyword evidence="3" id="KW-0645">Protease</keyword>
<feature type="transmembrane region" description="Helical" evidence="1">
    <location>
        <begin position="140"/>
        <end position="157"/>
    </location>
</feature>
<evidence type="ECO:0000259" key="2">
    <source>
        <dbReference type="Pfam" id="PF02517"/>
    </source>
</evidence>
<dbReference type="OrthoDB" id="4424461at2"/>
<feature type="transmembrane region" description="Helical" evidence="1">
    <location>
        <begin position="23"/>
        <end position="44"/>
    </location>
</feature>
<protein>
    <submittedName>
        <fullName evidence="3">Putative CAAX amino protease</fullName>
    </submittedName>
</protein>
<feature type="transmembrane region" description="Helical" evidence="1">
    <location>
        <begin position="64"/>
        <end position="88"/>
    </location>
</feature>
<keyword evidence="1" id="KW-0472">Membrane</keyword>
<feature type="transmembrane region" description="Helical" evidence="1">
    <location>
        <begin position="109"/>
        <end position="128"/>
    </location>
</feature>
<name>N0E0N7_9MICO</name>
<organism evidence="3 4">
    <name type="scientific">Phycicoccus elongatus Lp2</name>
    <dbReference type="NCBI Taxonomy" id="1193181"/>
    <lineage>
        <taxon>Bacteria</taxon>
        <taxon>Bacillati</taxon>
        <taxon>Actinomycetota</taxon>
        <taxon>Actinomycetes</taxon>
        <taxon>Micrococcales</taxon>
        <taxon>Intrasporangiaceae</taxon>
        <taxon>Phycicoccus</taxon>
    </lineage>
</organism>
<dbReference type="PANTHER" id="PTHR39430:SF1">
    <property type="entry name" value="PROTEASE"/>
    <property type="match status" value="1"/>
</dbReference>
<proteinExistence type="predicted"/>
<keyword evidence="1" id="KW-1133">Transmembrane helix</keyword>
<feature type="transmembrane region" description="Helical" evidence="1">
    <location>
        <begin position="208"/>
        <end position="227"/>
    </location>
</feature>
<dbReference type="RefSeq" id="WP_010849378.1">
    <property type="nucleotide sequence ID" value="NZ_HF570956.1"/>
</dbReference>
<dbReference type="GO" id="GO:0004175">
    <property type="term" value="F:endopeptidase activity"/>
    <property type="evidence" value="ECO:0007669"/>
    <property type="project" value="UniProtKB-ARBA"/>
</dbReference>
<dbReference type="eggNOG" id="COG1266">
    <property type="taxonomic scope" value="Bacteria"/>
</dbReference>